<feature type="binding site" evidence="8">
    <location>
        <position position="334"/>
    </location>
    <ligand>
        <name>homogentisate</name>
        <dbReference type="ChEBI" id="CHEBI:16169"/>
    </ligand>
</feature>
<dbReference type="PANTHER" id="PTHR11056">
    <property type="entry name" value="HOMOGENTISATE 1,2-DIOXYGENASE"/>
    <property type="match status" value="1"/>
</dbReference>
<comment type="cofactor">
    <cofactor evidence="1 8">
        <name>Fe cation</name>
        <dbReference type="ChEBI" id="CHEBI:24875"/>
    </cofactor>
</comment>
<comment type="similarity">
    <text evidence="2">Belongs to the homogentisate dioxygenase family.</text>
</comment>
<dbReference type="GO" id="GO:0005737">
    <property type="term" value="C:cytoplasm"/>
    <property type="evidence" value="ECO:0007669"/>
    <property type="project" value="TreeGrafter"/>
</dbReference>
<feature type="domain" description="Homogentisate 1,2-dioxygenase N-terminal" evidence="9">
    <location>
        <begin position="111"/>
        <end position="249"/>
    </location>
</feature>
<dbReference type="GO" id="GO:0004411">
    <property type="term" value="F:homogentisate 1,2-dioxygenase activity"/>
    <property type="evidence" value="ECO:0007669"/>
    <property type="project" value="InterPro"/>
</dbReference>
<feature type="binding site" evidence="8">
    <location>
        <position position="304"/>
    </location>
    <ligand>
        <name>Fe cation</name>
        <dbReference type="ChEBI" id="CHEBI:24875"/>
    </ligand>
</feature>
<evidence type="ECO:0000256" key="3">
    <source>
        <dbReference type="ARBA" id="ARBA00022723"/>
    </source>
</evidence>
<feature type="binding site" evidence="8">
    <location>
        <position position="298"/>
    </location>
    <ligand>
        <name>Fe cation</name>
        <dbReference type="ChEBI" id="CHEBI:24875"/>
    </ligand>
</feature>
<evidence type="ECO:0000256" key="4">
    <source>
        <dbReference type="ARBA" id="ARBA00022964"/>
    </source>
</evidence>
<protein>
    <submittedName>
        <fullName evidence="10">Homogentisate 1,2-dioxygenase</fullName>
    </submittedName>
</protein>
<accession>A0A239XUT3</accession>
<evidence type="ECO:0000256" key="6">
    <source>
        <dbReference type="ARBA" id="ARBA00023004"/>
    </source>
</evidence>
<dbReference type="Gene3D" id="2.60.120.10">
    <property type="entry name" value="Jelly Rolls"/>
    <property type="match status" value="1"/>
</dbReference>
<dbReference type="GO" id="GO:0006570">
    <property type="term" value="P:tyrosine metabolic process"/>
    <property type="evidence" value="ECO:0007669"/>
    <property type="project" value="InterPro"/>
</dbReference>
<dbReference type="PANTHER" id="PTHR11056:SF0">
    <property type="entry name" value="HOMOGENTISATE 1,2-DIOXYGENASE"/>
    <property type="match status" value="1"/>
</dbReference>
<keyword evidence="6 8" id="KW-0408">Iron</keyword>
<dbReference type="GO" id="GO:0006559">
    <property type="term" value="P:L-phenylalanine catabolic process"/>
    <property type="evidence" value="ECO:0007669"/>
    <property type="project" value="InterPro"/>
</dbReference>
<evidence type="ECO:0000256" key="5">
    <source>
        <dbReference type="ARBA" id="ARBA00023002"/>
    </source>
</evidence>
<reference evidence="10 11" key="1">
    <citation type="submission" date="2017-06" db="EMBL/GenBank/DDBJ databases">
        <authorList>
            <consortium name="Pathogen Informatics"/>
        </authorList>
    </citation>
    <scope>NUCLEOTIDE SEQUENCE [LARGE SCALE GENOMIC DNA]</scope>
    <source>
        <strain evidence="10 11">NCTC13490</strain>
    </source>
</reference>
<name>A0A239XUT3_9FLAO</name>
<dbReference type="SUPFAM" id="SSF51182">
    <property type="entry name" value="RmlC-like cupins"/>
    <property type="match status" value="1"/>
</dbReference>
<keyword evidence="5" id="KW-0560">Oxidoreductase</keyword>
<evidence type="ECO:0000256" key="7">
    <source>
        <dbReference type="PIRSR" id="PIRSR605708-1"/>
    </source>
</evidence>
<gene>
    <name evidence="10" type="ORF">SAMEA4412677_02460</name>
</gene>
<feature type="active site" description="Proton acceptor" evidence="7">
    <location>
        <position position="261"/>
    </location>
</feature>
<sequence length="396" mass="45981">MRYIKSGNIPQKRHTVFKSEDDNYYYEQLFGTEGFHGISSLLYHIHRPTQIKSIGVPQDVNPKIAVEKNVTPRMFKGMNITPEDDFLDSRKILMLNNDLKMGLAKPRKSTDYFYKNSECDELLYVHQGTGTLKTFVGNLDFERGDYLIIPRGTIYKIDFSGEDNVFFVLESHSPIYTPKRYRNEFGQLLEHSPFCERDIIAPSFVEPVDEKGEFLIKVKKENLIWDFIYATHPFDVVGWDGYFYPYKFNIKNFEPITGRVHLPPPVHQNFEAHNFVVCSFVARMYDYHPLAVPAPYNHSNIDSDEVLFYTEGDFMSRNHIDLMDFTLHPGGVVHGPHPGAMERSIGQKFTEEYAVMVDPFRPLKLTEEALKVEDVSYMTSWLEDDPSNHIGDRSQE</sequence>
<evidence type="ECO:0000259" key="9">
    <source>
        <dbReference type="Pfam" id="PF20510"/>
    </source>
</evidence>
<organism evidence="10 11">
    <name type="scientific">Chryseobacterium taklimakanense</name>
    <dbReference type="NCBI Taxonomy" id="536441"/>
    <lineage>
        <taxon>Bacteria</taxon>
        <taxon>Pseudomonadati</taxon>
        <taxon>Bacteroidota</taxon>
        <taxon>Flavobacteriia</taxon>
        <taxon>Flavobacteriales</taxon>
        <taxon>Weeksellaceae</taxon>
        <taxon>Chryseobacterium group</taxon>
        <taxon>Chryseobacterium</taxon>
    </lineage>
</organism>
<evidence type="ECO:0000256" key="2">
    <source>
        <dbReference type="ARBA" id="ARBA00007757"/>
    </source>
</evidence>
<dbReference type="AlphaFoldDB" id="A0A239XUT3"/>
<evidence type="ECO:0000313" key="10">
    <source>
        <dbReference type="EMBL" id="SNV50701.1"/>
    </source>
</evidence>
<dbReference type="Pfam" id="PF20510">
    <property type="entry name" value="HgmA_N"/>
    <property type="match status" value="1"/>
</dbReference>
<dbReference type="KEGG" id="ctak:4412677_02460"/>
<dbReference type="InterPro" id="IPR014710">
    <property type="entry name" value="RmlC-like_jellyroll"/>
</dbReference>
<dbReference type="InterPro" id="IPR046452">
    <property type="entry name" value="HgmA_N"/>
</dbReference>
<keyword evidence="3 8" id="KW-0479">Metal-binding</keyword>
<dbReference type="Proteomes" id="UP000215196">
    <property type="component" value="Chromosome 1"/>
</dbReference>
<evidence type="ECO:0000313" key="11">
    <source>
        <dbReference type="Proteomes" id="UP000215196"/>
    </source>
</evidence>
<keyword evidence="11" id="KW-1185">Reference proteome</keyword>
<evidence type="ECO:0000256" key="1">
    <source>
        <dbReference type="ARBA" id="ARBA00001962"/>
    </source>
</evidence>
<dbReference type="EMBL" id="LT906465">
    <property type="protein sequence ID" value="SNV50701.1"/>
    <property type="molecule type" value="Genomic_DNA"/>
</dbReference>
<dbReference type="GO" id="GO:0046872">
    <property type="term" value="F:metal ion binding"/>
    <property type="evidence" value="ECO:0007669"/>
    <property type="project" value="UniProtKB-KW"/>
</dbReference>
<evidence type="ECO:0000256" key="8">
    <source>
        <dbReference type="PIRSR" id="PIRSR605708-2"/>
    </source>
</evidence>
<proteinExistence type="inferred from homology"/>
<keyword evidence="4 10" id="KW-0223">Dioxygenase</keyword>
<dbReference type="InterPro" id="IPR011051">
    <property type="entry name" value="RmlC_Cupin_sf"/>
</dbReference>
<dbReference type="RefSeq" id="WP_095074509.1">
    <property type="nucleotide sequence ID" value="NZ_LT906465.1"/>
</dbReference>
<dbReference type="InterPro" id="IPR005708">
    <property type="entry name" value="Homogentis_dOase"/>
</dbReference>
<feature type="binding site" evidence="8">
    <location>
        <position position="334"/>
    </location>
    <ligand>
        <name>Fe cation</name>
        <dbReference type="ChEBI" id="CHEBI:24875"/>
    </ligand>
</feature>